<keyword evidence="7" id="KW-1185">Reference proteome</keyword>
<dbReference type="InterPro" id="IPR003593">
    <property type="entry name" value="AAA+_ATPase"/>
</dbReference>
<gene>
    <name evidence="6" type="ORF">HHT355_0802</name>
</gene>
<dbReference type="GO" id="GO:0005524">
    <property type="term" value="F:ATP binding"/>
    <property type="evidence" value="ECO:0007669"/>
    <property type="project" value="UniProtKB-KW"/>
</dbReference>
<evidence type="ECO:0000256" key="2">
    <source>
        <dbReference type="ARBA" id="ARBA00022448"/>
    </source>
</evidence>
<dbReference type="SMART" id="SM00382">
    <property type="entry name" value="AAA"/>
    <property type="match status" value="2"/>
</dbReference>
<dbReference type="PANTHER" id="PTHR43776">
    <property type="entry name" value="TRANSPORT ATP-BINDING PROTEIN"/>
    <property type="match status" value="1"/>
</dbReference>
<organism evidence="6 7">
    <name type="scientific">Herbinix hemicellulosilytica</name>
    <dbReference type="NCBI Taxonomy" id="1564487"/>
    <lineage>
        <taxon>Bacteria</taxon>
        <taxon>Bacillati</taxon>
        <taxon>Bacillota</taxon>
        <taxon>Clostridia</taxon>
        <taxon>Lachnospirales</taxon>
        <taxon>Lachnospiraceae</taxon>
        <taxon>Herbinix</taxon>
    </lineage>
</organism>
<dbReference type="Pfam" id="PF08352">
    <property type="entry name" value="oligo_HPY"/>
    <property type="match status" value="1"/>
</dbReference>
<name>A0A0H5SG64_HERHM</name>
<dbReference type="GO" id="GO:0015833">
    <property type="term" value="P:peptide transport"/>
    <property type="evidence" value="ECO:0007669"/>
    <property type="project" value="InterPro"/>
</dbReference>
<protein>
    <recommendedName>
        <fullName evidence="5">ABC transporter domain-containing protein</fullName>
    </recommendedName>
</protein>
<dbReference type="EMBL" id="CVTD020000010">
    <property type="protein sequence ID" value="CRZ34005.1"/>
    <property type="molecule type" value="Genomic_DNA"/>
</dbReference>
<dbReference type="InterPro" id="IPR013563">
    <property type="entry name" value="Oligopep_ABC_C"/>
</dbReference>
<evidence type="ECO:0000313" key="7">
    <source>
        <dbReference type="Proteomes" id="UP000236497"/>
    </source>
</evidence>
<dbReference type="PROSITE" id="PS50893">
    <property type="entry name" value="ABC_TRANSPORTER_2"/>
    <property type="match status" value="2"/>
</dbReference>
<comment type="similarity">
    <text evidence="1">Belongs to the ABC transporter superfamily.</text>
</comment>
<dbReference type="Gene3D" id="3.40.50.300">
    <property type="entry name" value="P-loop containing nucleotide triphosphate hydrolases"/>
    <property type="match status" value="2"/>
</dbReference>
<evidence type="ECO:0000256" key="4">
    <source>
        <dbReference type="ARBA" id="ARBA00022840"/>
    </source>
</evidence>
<keyword evidence="2" id="KW-0813">Transport</keyword>
<dbReference type="InterPro" id="IPR017871">
    <property type="entry name" value="ABC_transporter-like_CS"/>
</dbReference>
<dbReference type="InterPro" id="IPR050319">
    <property type="entry name" value="ABC_transp_ATP-bind"/>
</dbReference>
<evidence type="ECO:0000256" key="1">
    <source>
        <dbReference type="ARBA" id="ARBA00005417"/>
    </source>
</evidence>
<accession>A0A0H5SG64</accession>
<dbReference type="Proteomes" id="UP000236497">
    <property type="component" value="Unassembled WGS sequence"/>
</dbReference>
<dbReference type="RefSeq" id="WP_103202130.1">
    <property type="nucleotide sequence ID" value="NZ_CVTD020000010.1"/>
</dbReference>
<dbReference type="NCBIfam" id="NF007739">
    <property type="entry name" value="PRK10419.1"/>
    <property type="match status" value="2"/>
</dbReference>
<dbReference type="InterPro" id="IPR003439">
    <property type="entry name" value="ABC_transporter-like_ATP-bd"/>
</dbReference>
<dbReference type="SUPFAM" id="SSF52540">
    <property type="entry name" value="P-loop containing nucleoside triphosphate hydrolases"/>
    <property type="match status" value="2"/>
</dbReference>
<evidence type="ECO:0000256" key="3">
    <source>
        <dbReference type="ARBA" id="ARBA00022741"/>
    </source>
</evidence>
<dbReference type="InterPro" id="IPR027417">
    <property type="entry name" value="P-loop_NTPase"/>
</dbReference>
<dbReference type="FunFam" id="3.40.50.300:FF:000016">
    <property type="entry name" value="Oligopeptide ABC transporter ATP-binding component"/>
    <property type="match status" value="1"/>
</dbReference>
<dbReference type="PROSITE" id="PS00211">
    <property type="entry name" value="ABC_TRANSPORTER_1"/>
    <property type="match status" value="2"/>
</dbReference>
<dbReference type="OrthoDB" id="9806285at2"/>
<keyword evidence="4" id="KW-0067">ATP-binding</keyword>
<dbReference type="NCBIfam" id="NF008453">
    <property type="entry name" value="PRK11308.1"/>
    <property type="match status" value="2"/>
</dbReference>
<dbReference type="Pfam" id="PF00005">
    <property type="entry name" value="ABC_tran"/>
    <property type="match status" value="2"/>
</dbReference>
<dbReference type="CDD" id="cd03257">
    <property type="entry name" value="ABC_NikE_OppD_transporters"/>
    <property type="match status" value="2"/>
</dbReference>
<dbReference type="AlphaFoldDB" id="A0A0H5SG64"/>
<sequence>MTNYETLLSVENLSVGVSDKRKINTVIDNISFEVKKGEIIGIVGESGSGKTMTALSVIGLLPPSVKILSGKVNFHGKNLLTIEDKEFRRLRGSEISMVFQDSMTSFNPLLTIGAQVEEMLRLHSKYEKEEYKALTIEALAEVGLSKPQEIYQKYPHQLSGGMRQRAMIAMAMITRPKLVIADEPTTALDVTTQSKILGLLKKMNEKHGTSIILISHDLRVIQSICDRAIVMKDGKIVEAGPTQELFSDPENEYTKKLLAAIPVPFSKNSIMSKDIQNEIFIRNLERNENTLKKDIPDPAEQKNRQDDILMIKNLNVFYSENGKRLLGKRSRKQVIHNMTFSVKQGETLGIVGESGSGKSTLAKAIVGLNKEIEGIININDGATEGLVSFLSKPQMVFQDPYGSLNPTKKIGWILEEPLKLQTKLKKKERLAKVNEIIREVGLSTEHLKRYPSQLSGGQRQRVAIAAALIVNPKLVILDEPVSSLDVTIQAQILRLLKDLQKKYNLTYVFISHDLNVIFQICDRVCVVYQGEIVEMKEAKELFFCPDHEYTKELLKSAMLISKNCCHI</sequence>
<reference evidence="6 7" key="1">
    <citation type="submission" date="2015-06" db="EMBL/GenBank/DDBJ databases">
        <authorList>
            <person name="Wibberg Daniel"/>
        </authorList>
    </citation>
    <scope>NUCLEOTIDE SEQUENCE [LARGE SCALE GENOMIC DNA]</scope>
    <source>
        <strain evidence="6 7">T3/55T</strain>
    </source>
</reference>
<evidence type="ECO:0000259" key="5">
    <source>
        <dbReference type="PROSITE" id="PS50893"/>
    </source>
</evidence>
<feature type="domain" description="ABC transporter" evidence="5">
    <location>
        <begin position="311"/>
        <end position="554"/>
    </location>
</feature>
<evidence type="ECO:0000313" key="6">
    <source>
        <dbReference type="EMBL" id="CRZ34005.1"/>
    </source>
</evidence>
<dbReference type="GO" id="GO:0055085">
    <property type="term" value="P:transmembrane transport"/>
    <property type="evidence" value="ECO:0007669"/>
    <property type="project" value="UniProtKB-ARBA"/>
</dbReference>
<proteinExistence type="inferred from homology"/>
<dbReference type="GO" id="GO:0016887">
    <property type="term" value="F:ATP hydrolysis activity"/>
    <property type="evidence" value="ECO:0007669"/>
    <property type="project" value="InterPro"/>
</dbReference>
<feature type="domain" description="ABC transporter" evidence="5">
    <location>
        <begin position="8"/>
        <end position="258"/>
    </location>
</feature>
<keyword evidence="3" id="KW-0547">Nucleotide-binding</keyword>